<comment type="catalytic activity">
    <reaction evidence="1">
        <text>[E2 ubiquitin-conjugating enzyme]-S-ubiquitinyl-L-cysteine + [acceptor protein]-L-lysine = [E2 ubiquitin-conjugating enzyme]-L-cysteine + [acceptor protein]-N(6)-ubiquitinyl-L-lysine.</text>
        <dbReference type="EC" id="2.3.2.31"/>
    </reaction>
</comment>
<dbReference type="GO" id="GO:0061630">
    <property type="term" value="F:ubiquitin protein ligase activity"/>
    <property type="evidence" value="ECO:0007669"/>
    <property type="project" value="UniProtKB-EC"/>
</dbReference>
<evidence type="ECO:0000256" key="9">
    <source>
        <dbReference type="ARBA" id="ARBA00022737"/>
    </source>
</evidence>
<dbReference type="PANTHER" id="PTHR11685">
    <property type="entry name" value="RBR FAMILY RING FINGER AND IBR DOMAIN-CONTAINING"/>
    <property type="match status" value="1"/>
</dbReference>
<dbReference type="EC" id="2.3.2.31" evidence="6"/>
<feature type="domain" description="RING-type" evidence="15">
    <location>
        <begin position="243"/>
        <end position="450"/>
    </location>
</feature>
<dbReference type="InterPro" id="IPR044066">
    <property type="entry name" value="TRIAD_supradom"/>
</dbReference>
<dbReference type="CDD" id="cd22582">
    <property type="entry name" value="BRcat_RBR_unk"/>
    <property type="match status" value="1"/>
</dbReference>
<gene>
    <name evidence="16" type="ORF">HS088_TW20G00019</name>
</gene>
<dbReference type="PROSITE" id="PS51873">
    <property type="entry name" value="TRIAD"/>
    <property type="match status" value="1"/>
</dbReference>
<evidence type="ECO:0000259" key="15">
    <source>
        <dbReference type="PROSITE" id="PS51873"/>
    </source>
</evidence>
<dbReference type="PROSITE" id="PS00518">
    <property type="entry name" value="ZF_RING_1"/>
    <property type="match status" value="1"/>
</dbReference>
<evidence type="ECO:0000313" key="16">
    <source>
        <dbReference type="EMBL" id="KAF5729655.1"/>
    </source>
</evidence>
<dbReference type="InterPro" id="IPR002867">
    <property type="entry name" value="IBR_dom"/>
</dbReference>
<comment type="caution">
    <text evidence="16">The sequence shown here is derived from an EMBL/GenBank/DDBJ whole genome shotgun (WGS) entry which is preliminary data.</text>
</comment>
<comment type="pathway">
    <text evidence="4">Protein modification; protein ubiquitination.</text>
</comment>
<comment type="cofactor">
    <cofactor evidence="2">
        <name>Zn(2+)</name>
        <dbReference type="ChEBI" id="CHEBI:29105"/>
    </cofactor>
</comment>
<dbReference type="InParanoid" id="A0A7J7C6S3"/>
<dbReference type="InterPro" id="IPR031127">
    <property type="entry name" value="E3_UB_ligase_RBR"/>
</dbReference>
<evidence type="ECO:0000313" key="17">
    <source>
        <dbReference type="Proteomes" id="UP000593562"/>
    </source>
</evidence>
<keyword evidence="9" id="KW-0677">Repeat</keyword>
<dbReference type="FunFam" id="3.30.40.10:FF:000230">
    <property type="entry name" value="RBR-type E3 ubiquitin transferase"/>
    <property type="match status" value="1"/>
</dbReference>
<evidence type="ECO:0000256" key="4">
    <source>
        <dbReference type="ARBA" id="ARBA00004906"/>
    </source>
</evidence>
<dbReference type="GO" id="GO:0008270">
    <property type="term" value="F:zinc ion binding"/>
    <property type="evidence" value="ECO:0007669"/>
    <property type="project" value="UniProtKB-KW"/>
</dbReference>
<dbReference type="Pfam" id="PF00097">
    <property type="entry name" value="zf-C3HC4"/>
    <property type="match status" value="1"/>
</dbReference>
<comment type="function">
    <text evidence="3">Might act as an E3 ubiquitin-protein ligase, or as part of E3 complex, which accepts ubiquitin from specific E2 ubiquitin-conjugating enzymes and then transfers it to substrates.</text>
</comment>
<evidence type="ECO:0000256" key="1">
    <source>
        <dbReference type="ARBA" id="ARBA00001798"/>
    </source>
</evidence>
<dbReference type="Gene3D" id="1.20.120.1750">
    <property type="match status" value="1"/>
</dbReference>
<evidence type="ECO:0000256" key="2">
    <source>
        <dbReference type="ARBA" id="ARBA00001947"/>
    </source>
</evidence>
<evidence type="ECO:0000256" key="8">
    <source>
        <dbReference type="ARBA" id="ARBA00022723"/>
    </source>
</evidence>
<feature type="domain" description="RING-type" evidence="14">
    <location>
        <begin position="247"/>
        <end position="291"/>
    </location>
</feature>
<comment type="similarity">
    <text evidence="5">Belongs to the RBR family. Ariadne subfamily.</text>
</comment>
<evidence type="ECO:0000256" key="7">
    <source>
        <dbReference type="ARBA" id="ARBA00022679"/>
    </source>
</evidence>
<keyword evidence="8" id="KW-0479">Metal-binding</keyword>
<dbReference type="AlphaFoldDB" id="A0A7J7C6S3"/>
<keyword evidence="11" id="KW-0833">Ubl conjugation pathway</keyword>
<dbReference type="Proteomes" id="UP000593562">
    <property type="component" value="Unassembled WGS sequence"/>
</dbReference>
<dbReference type="FunFam" id="1.20.120.1750:FF:000018">
    <property type="entry name" value="RBR-type E3 ubiquitin transferase"/>
    <property type="match status" value="1"/>
</dbReference>
<keyword evidence="12" id="KW-0862">Zinc</keyword>
<proteinExistence type="inferred from homology"/>
<dbReference type="InterPro" id="IPR018957">
    <property type="entry name" value="Znf_C3HC4_RING-type"/>
</dbReference>
<reference evidence="16 17" key="1">
    <citation type="journal article" date="2020" name="Nat. Commun.">
        <title>Genome of Tripterygium wilfordii and identification of cytochrome P450 involved in triptolide biosynthesis.</title>
        <authorList>
            <person name="Tu L."/>
            <person name="Su P."/>
            <person name="Zhang Z."/>
            <person name="Gao L."/>
            <person name="Wang J."/>
            <person name="Hu T."/>
            <person name="Zhou J."/>
            <person name="Zhang Y."/>
            <person name="Zhao Y."/>
            <person name="Liu Y."/>
            <person name="Song Y."/>
            <person name="Tong Y."/>
            <person name="Lu Y."/>
            <person name="Yang J."/>
            <person name="Xu C."/>
            <person name="Jia M."/>
            <person name="Peters R.J."/>
            <person name="Huang L."/>
            <person name="Gao W."/>
        </authorList>
    </citation>
    <scope>NUCLEOTIDE SEQUENCE [LARGE SCALE GENOMIC DNA]</scope>
    <source>
        <strain evidence="17">cv. XIE 37</strain>
        <tissue evidence="16">Leaf</tissue>
    </source>
</reference>
<evidence type="ECO:0000256" key="3">
    <source>
        <dbReference type="ARBA" id="ARBA00003976"/>
    </source>
</evidence>
<dbReference type="PROSITE" id="PS50089">
    <property type="entry name" value="ZF_RING_2"/>
    <property type="match status" value="1"/>
</dbReference>
<dbReference type="EMBL" id="JAAARO010000020">
    <property type="protein sequence ID" value="KAF5729655.1"/>
    <property type="molecule type" value="Genomic_DNA"/>
</dbReference>
<organism evidence="16 17">
    <name type="scientific">Tripterygium wilfordii</name>
    <name type="common">Thunder God vine</name>
    <dbReference type="NCBI Taxonomy" id="458696"/>
    <lineage>
        <taxon>Eukaryota</taxon>
        <taxon>Viridiplantae</taxon>
        <taxon>Streptophyta</taxon>
        <taxon>Embryophyta</taxon>
        <taxon>Tracheophyta</taxon>
        <taxon>Spermatophyta</taxon>
        <taxon>Magnoliopsida</taxon>
        <taxon>eudicotyledons</taxon>
        <taxon>Gunneridae</taxon>
        <taxon>Pentapetalae</taxon>
        <taxon>rosids</taxon>
        <taxon>fabids</taxon>
        <taxon>Celastrales</taxon>
        <taxon>Celastraceae</taxon>
        <taxon>Tripterygium</taxon>
    </lineage>
</organism>
<name>A0A7J7C6S3_TRIWF</name>
<evidence type="ECO:0000256" key="12">
    <source>
        <dbReference type="ARBA" id="ARBA00022833"/>
    </source>
</evidence>
<keyword evidence="10 13" id="KW-0863">Zinc-finger</keyword>
<keyword evidence="17" id="KW-1185">Reference proteome</keyword>
<protein>
    <recommendedName>
        <fullName evidence="6">RBR-type E3 ubiquitin transferase</fullName>
        <ecNumber evidence="6">2.3.2.31</ecNumber>
    </recommendedName>
</protein>
<dbReference type="GO" id="GO:0016567">
    <property type="term" value="P:protein ubiquitination"/>
    <property type="evidence" value="ECO:0007669"/>
    <property type="project" value="UniProtKB-UniPathway"/>
</dbReference>
<evidence type="ECO:0000256" key="10">
    <source>
        <dbReference type="ARBA" id="ARBA00022771"/>
    </source>
</evidence>
<sequence length="450" mass="51234">MPQQPTWSLDFVDDSCFSVFFEEDQEEPTSSLGFVDDSSFSALFEEDQEEPILSVDDSCFSAIFEEDQEEPILSVDDSCFSAIFEEDQEEPTLSVDDSCFSALFEEDQEEPTWSVDDSCFSALFEEDQDQEEPTLSVDDSCFSALFEEDQDQEEPTSSVDDSCFSALFEEDQEEILRVSDAKCAEELQLQKTLLGAVTVCNSISNHKFSSPSPKPNIQFSPVVPTELVIKMREDSGEGFGESSMSFCKICIERKESNDMFTIDGCDHSFCSDCVGKHVHVKIQESLSVVCPGLECKNVLQLEACRPMISKDVIDLWEMALCEDVIGETQKFYCPFKDCSAMLLIENEEGEVIRESECPFCHRLFCAQCCAGWHPGVECEEYQRLNEDERGREDLMVRELANENKWSRCPKCRFYVERTEGCPHITCRCKYQFCYGCEDEWSQSHGGCHKQ</sequence>
<dbReference type="InterPro" id="IPR013083">
    <property type="entry name" value="Znf_RING/FYVE/PHD"/>
</dbReference>
<evidence type="ECO:0000259" key="14">
    <source>
        <dbReference type="PROSITE" id="PS50089"/>
    </source>
</evidence>
<evidence type="ECO:0000256" key="5">
    <source>
        <dbReference type="ARBA" id="ARBA00005884"/>
    </source>
</evidence>
<dbReference type="SMART" id="SM00647">
    <property type="entry name" value="IBR"/>
    <property type="match status" value="2"/>
</dbReference>
<dbReference type="Pfam" id="PF01485">
    <property type="entry name" value="IBR"/>
    <property type="match status" value="2"/>
</dbReference>
<dbReference type="InterPro" id="IPR017907">
    <property type="entry name" value="Znf_RING_CS"/>
</dbReference>
<evidence type="ECO:0000256" key="13">
    <source>
        <dbReference type="PROSITE-ProRule" id="PRU00175"/>
    </source>
</evidence>
<accession>A0A7J7C6S3</accession>
<dbReference type="CDD" id="cd22584">
    <property type="entry name" value="Rcat_RBR_unk"/>
    <property type="match status" value="1"/>
</dbReference>
<evidence type="ECO:0000256" key="6">
    <source>
        <dbReference type="ARBA" id="ARBA00012251"/>
    </source>
</evidence>
<dbReference type="UniPathway" id="UPA00143"/>
<keyword evidence="7" id="KW-0808">Transferase</keyword>
<dbReference type="Gene3D" id="3.30.40.10">
    <property type="entry name" value="Zinc/RING finger domain, C3HC4 (zinc finger)"/>
    <property type="match status" value="1"/>
</dbReference>
<evidence type="ECO:0000256" key="11">
    <source>
        <dbReference type="ARBA" id="ARBA00022786"/>
    </source>
</evidence>
<dbReference type="SUPFAM" id="SSF57850">
    <property type="entry name" value="RING/U-box"/>
    <property type="match status" value="3"/>
</dbReference>
<dbReference type="InterPro" id="IPR001841">
    <property type="entry name" value="Znf_RING"/>
</dbReference>
<dbReference type="OrthoDB" id="10009520at2759"/>